<evidence type="ECO:0000256" key="13">
    <source>
        <dbReference type="ARBA" id="ARBA00078009"/>
    </source>
</evidence>
<dbReference type="PANTHER" id="PTHR43115">
    <property type="entry name" value="DEHYDROGENASE/REDUCTASE SDR FAMILY MEMBER 11"/>
    <property type="match status" value="1"/>
</dbReference>
<dbReference type="GO" id="GO:0000253">
    <property type="term" value="F:3-beta-hydroxysteroid 3-dehydrogenase (NADP+) activity"/>
    <property type="evidence" value="ECO:0007669"/>
    <property type="project" value="UniProtKB-EC"/>
</dbReference>
<evidence type="ECO:0000256" key="12">
    <source>
        <dbReference type="ARBA" id="ARBA00077379"/>
    </source>
</evidence>
<evidence type="ECO:0000256" key="10">
    <source>
        <dbReference type="ARBA" id="ARBA00069606"/>
    </source>
</evidence>
<dbReference type="GeneTree" id="ENSGT00840000129887"/>
<reference evidence="17" key="1">
    <citation type="submission" date="2013-11" db="EMBL/GenBank/DDBJ databases">
        <title>The genomic landscape of the Guanapo guppy.</title>
        <authorList>
            <person name="Kuenstner A."/>
            <person name="Dreyer C."/>
        </authorList>
    </citation>
    <scope>NUCLEOTIDE SEQUENCE</scope>
    <source>
        <strain evidence="17">Guanapo</strain>
    </source>
</reference>
<comment type="catalytic activity">
    <reaction evidence="8">
        <text>a 3beta-hydroxysteroid + NADP(+) = a 3-oxosteroid + NADPH + H(+)</text>
        <dbReference type="Rhea" id="RHEA:34787"/>
        <dbReference type="ChEBI" id="CHEBI:15378"/>
        <dbReference type="ChEBI" id="CHEBI:36836"/>
        <dbReference type="ChEBI" id="CHEBI:47788"/>
        <dbReference type="ChEBI" id="CHEBI:57783"/>
        <dbReference type="ChEBI" id="CHEBI:58349"/>
        <dbReference type="EC" id="1.1.1.270"/>
    </reaction>
</comment>
<evidence type="ECO:0000256" key="1">
    <source>
        <dbReference type="ARBA" id="ARBA00006484"/>
    </source>
</evidence>
<evidence type="ECO:0000256" key="4">
    <source>
        <dbReference type="ARBA" id="ARBA00024072"/>
    </source>
</evidence>
<dbReference type="PRINTS" id="PR00080">
    <property type="entry name" value="SDRFAMILY"/>
</dbReference>
<proteinExistence type="inferred from homology"/>
<evidence type="ECO:0000256" key="15">
    <source>
        <dbReference type="RuleBase" id="RU000363"/>
    </source>
</evidence>
<dbReference type="PANTHER" id="PTHR43115:SF4">
    <property type="entry name" value="DEHYDROGENASE_REDUCTASE SDR FAMILY MEMBER 11"/>
    <property type="match status" value="1"/>
</dbReference>
<dbReference type="EC" id="1.1.1.270" evidence="3"/>
<dbReference type="Proteomes" id="UP000242638">
    <property type="component" value="Unassembled WGS sequence"/>
</dbReference>
<dbReference type="GO" id="GO:0004303">
    <property type="term" value="F:estradiol 17-beta-dehydrogenase [NAD(P)+] activity"/>
    <property type="evidence" value="ECO:0007669"/>
    <property type="project" value="UniProtKB-EC"/>
</dbReference>
<dbReference type="FunFam" id="3.40.50.720:FF:000047">
    <property type="entry name" value="NADP-dependent L-serine/L-allo-threonine dehydrogenase"/>
    <property type="match status" value="1"/>
</dbReference>
<evidence type="ECO:0000256" key="11">
    <source>
        <dbReference type="ARBA" id="ARBA00075978"/>
    </source>
</evidence>
<dbReference type="InterPro" id="IPR002347">
    <property type="entry name" value="SDR_fam"/>
</dbReference>
<dbReference type="Ensembl" id="ENSPRET00000013202.1">
    <property type="protein sequence ID" value="ENSPREP00000013066.1"/>
    <property type="gene ID" value="ENSPREG00000008830.1"/>
</dbReference>
<accession>A0A3P9NU22</accession>
<name>A0A3P9NU22_POERE</name>
<comment type="catalytic activity">
    <reaction evidence="7">
        <text>17beta-estradiol + NADP(+) = estrone + NADPH + H(+)</text>
        <dbReference type="Rhea" id="RHEA:24616"/>
        <dbReference type="ChEBI" id="CHEBI:15378"/>
        <dbReference type="ChEBI" id="CHEBI:16469"/>
        <dbReference type="ChEBI" id="CHEBI:17263"/>
        <dbReference type="ChEBI" id="CHEBI:57783"/>
        <dbReference type="ChEBI" id="CHEBI:58349"/>
        <dbReference type="EC" id="1.1.1.62"/>
    </reaction>
</comment>
<evidence type="ECO:0000256" key="9">
    <source>
        <dbReference type="ARBA" id="ARBA00054702"/>
    </source>
</evidence>
<dbReference type="Pfam" id="PF00106">
    <property type="entry name" value="adh_short"/>
    <property type="match status" value="1"/>
</dbReference>
<evidence type="ECO:0000256" key="2">
    <source>
        <dbReference type="ARBA" id="ARBA00023002"/>
    </source>
</evidence>
<dbReference type="InterPro" id="IPR036291">
    <property type="entry name" value="NAD(P)-bd_dom_sf"/>
</dbReference>
<dbReference type="Bgee" id="ENSPREG00000008830">
    <property type="expression patterns" value="Expressed in head and 1 other cell type or tissue"/>
</dbReference>
<evidence type="ECO:0000256" key="3">
    <source>
        <dbReference type="ARBA" id="ARBA00023621"/>
    </source>
</evidence>
<dbReference type="Gene3D" id="3.40.50.720">
    <property type="entry name" value="NAD(P)-binding Rossmann-like Domain"/>
    <property type="match status" value="1"/>
</dbReference>
<dbReference type="PRINTS" id="PR00081">
    <property type="entry name" value="GDHRDH"/>
</dbReference>
<protein>
    <recommendedName>
        <fullName evidence="10">Dehydrogenase/reductase SDR family member 11</fullName>
        <ecNumber evidence="3">1.1.1.270</ecNumber>
        <ecNumber evidence="4">1.1.1.62</ecNumber>
    </recommendedName>
    <alternativeName>
        <fullName evidence="11">17-beta-hydroxysteroid dehydrogenase</fullName>
    </alternativeName>
    <alternativeName>
        <fullName evidence="12">3-beta-hydroxysteroid 3-dehydrogenase</fullName>
    </alternativeName>
    <alternativeName>
        <fullName evidence="14">Estradiol 17-beta-dehydrogenase</fullName>
    </alternativeName>
    <alternativeName>
        <fullName evidence="13">Short-chain dehydrogenase/reductase family 24C member 1</fullName>
    </alternativeName>
</protein>
<reference evidence="16" key="2">
    <citation type="submission" date="2025-08" db="UniProtKB">
        <authorList>
            <consortium name="Ensembl"/>
        </authorList>
    </citation>
    <scope>IDENTIFICATION</scope>
    <source>
        <strain evidence="16">Guanapo</strain>
    </source>
</reference>
<dbReference type="EC" id="1.1.1.62" evidence="4"/>
<evidence type="ECO:0000256" key="7">
    <source>
        <dbReference type="ARBA" id="ARBA00048906"/>
    </source>
</evidence>
<keyword evidence="17" id="KW-1185">Reference proteome</keyword>
<keyword evidence="2" id="KW-0560">Oxidoreductase</keyword>
<reference evidence="16" key="3">
    <citation type="submission" date="2025-09" db="UniProtKB">
        <authorList>
            <consortium name="Ensembl"/>
        </authorList>
    </citation>
    <scope>IDENTIFICATION</scope>
    <source>
        <strain evidence="16">Guanapo</strain>
    </source>
</reference>
<evidence type="ECO:0000256" key="14">
    <source>
        <dbReference type="ARBA" id="ARBA00078574"/>
    </source>
</evidence>
<comment type="pathway">
    <text evidence="5">Steroid biosynthesis; estrogen biosynthesis.</text>
</comment>
<evidence type="ECO:0000313" key="17">
    <source>
        <dbReference type="Proteomes" id="UP000242638"/>
    </source>
</evidence>
<evidence type="ECO:0000256" key="5">
    <source>
        <dbReference type="ARBA" id="ARBA00037929"/>
    </source>
</evidence>
<comment type="function">
    <text evidence="9">Catalyzes the conversion of the 17-keto group of estrone, 4- and 5-androstenes and 5-alpha-androstanes into their 17-beta-hydroxyl metabolites and the conversion of the 3-keto group of 3-, 3,17- and 3,20- diketosteroids into their 3-hydroxyl metabolites. Exhibits reductive 3-beta-hydroxysteroid dehydrogenase activity toward 5-beta-androstanes, 5-beta-pregnanes, 4-pregnenes and bile acids. May also reduce endogenous and exogenous alpha-dicarbonyl compounds and xenobiotic alicyclic ketones.</text>
</comment>
<organism evidence="16 17">
    <name type="scientific">Poecilia reticulata</name>
    <name type="common">Guppy</name>
    <name type="synonym">Acanthophacelus reticulatus</name>
    <dbReference type="NCBI Taxonomy" id="8081"/>
    <lineage>
        <taxon>Eukaryota</taxon>
        <taxon>Metazoa</taxon>
        <taxon>Chordata</taxon>
        <taxon>Craniata</taxon>
        <taxon>Vertebrata</taxon>
        <taxon>Euteleostomi</taxon>
        <taxon>Actinopterygii</taxon>
        <taxon>Neopterygii</taxon>
        <taxon>Teleostei</taxon>
        <taxon>Neoteleostei</taxon>
        <taxon>Acanthomorphata</taxon>
        <taxon>Ovalentaria</taxon>
        <taxon>Atherinomorphae</taxon>
        <taxon>Cyprinodontiformes</taxon>
        <taxon>Poeciliidae</taxon>
        <taxon>Poeciliinae</taxon>
        <taxon>Poecilia</taxon>
    </lineage>
</organism>
<evidence type="ECO:0000256" key="8">
    <source>
        <dbReference type="ARBA" id="ARBA00052853"/>
    </source>
</evidence>
<comment type="catalytic activity">
    <reaction evidence="6">
        <text>17beta-estradiol + NAD(+) = estrone + NADH + H(+)</text>
        <dbReference type="Rhea" id="RHEA:24612"/>
        <dbReference type="ChEBI" id="CHEBI:15378"/>
        <dbReference type="ChEBI" id="CHEBI:16469"/>
        <dbReference type="ChEBI" id="CHEBI:17263"/>
        <dbReference type="ChEBI" id="CHEBI:57540"/>
        <dbReference type="ChEBI" id="CHEBI:57945"/>
        <dbReference type="EC" id="1.1.1.62"/>
    </reaction>
</comment>
<evidence type="ECO:0000313" key="16">
    <source>
        <dbReference type="Ensembl" id="ENSPREP00000013066.1"/>
    </source>
</evidence>
<evidence type="ECO:0000256" key="6">
    <source>
        <dbReference type="ARBA" id="ARBA00048022"/>
    </source>
</evidence>
<dbReference type="STRING" id="8081.ENSPREP00000013066"/>
<sequence>MDRWKGRVALVTGASVGIGATIAKELVRYGMTVVGCARSLDKIQALAVECKNAGHSGVLIPMECDLSNAEDIQSMFAAIKAQHKGVDVCINNAGLAHNEPLLSGKTSAWKSMLDVRTHCASAASEAHQSMKEQNIDEGHIINLNSICGHIVVNSSIFYFLTAIKYAVTALTEGVRQELREDKTHIRSISPGLVETEFAYRLHSEIPDKATATYSHLKAIDIANAVVYVLSAPPHVQKSPVCSVMRQLHLLKFKFTSQRETWLQSLF</sequence>
<comment type="similarity">
    <text evidence="1 15">Belongs to the short-chain dehydrogenases/reductases (SDR) family.</text>
</comment>
<dbReference type="AlphaFoldDB" id="A0A3P9NU22"/>
<dbReference type="SUPFAM" id="SSF51735">
    <property type="entry name" value="NAD(P)-binding Rossmann-fold domains"/>
    <property type="match status" value="1"/>
</dbReference>